<proteinExistence type="predicted"/>
<evidence type="ECO:0000313" key="2">
    <source>
        <dbReference type="Proteomes" id="UP000054537"/>
    </source>
</evidence>
<reference evidence="1 2" key="1">
    <citation type="submission" date="2014-10" db="EMBL/GenBank/DDBJ databases">
        <title>Draft genome sequence of Actinoplanes utahensis NRRL 12052.</title>
        <authorList>
            <person name="Velasco-Bucheli B."/>
            <person name="del Cerro C."/>
            <person name="Hormigo D."/>
            <person name="Garcia J.L."/>
            <person name="Acebal C."/>
            <person name="Arroyo M."/>
            <person name="de la Mata I."/>
        </authorList>
    </citation>
    <scope>NUCLEOTIDE SEQUENCE [LARGE SCALE GENOMIC DNA]</scope>
    <source>
        <strain evidence="1 2">NRRL 12052</strain>
    </source>
</reference>
<dbReference type="AlphaFoldDB" id="A0A0A6UMJ0"/>
<dbReference type="RefSeq" id="WP_152628831.1">
    <property type="nucleotide sequence ID" value="NZ_BAABKU010000027.1"/>
</dbReference>
<gene>
    <name evidence="1" type="ORF">MB27_22235</name>
</gene>
<dbReference type="OrthoDB" id="5147630at2"/>
<dbReference type="STRING" id="1869.MB27_22235"/>
<evidence type="ECO:0000313" key="1">
    <source>
        <dbReference type="EMBL" id="KHD75544.1"/>
    </source>
</evidence>
<dbReference type="Proteomes" id="UP000054537">
    <property type="component" value="Unassembled WGS sequence"/>
</dbReference>
<protein>
    <recommendedName>
        <fullName evidence="3">DUF4375 domain-containing protein</fullName>
    </recommendedName>
</protein>
<accession>A0A0A6UMJ0</accession>
<sequence length="121" mass="12649">MTDPDLLRDIWNRACAGAGDGVGGRYLSALLLVDGMVRNGGPNHAADSCDPAELAAAAAAARYFGMADLAAVIDELPAAAEDDDADDRLSDTYYRLAPDSERLTDALAARHATAPEDFQPA</sequence>
<keyword evidence="2" id="KW-1185">Reference proteome</keyword>
<evidence type="ECO:0008006" key="3">
    <source>
        <dbReference type="Google" id="ProtNLM"/>
    </source>
</evidence>
<dbReference type="EMBL" id="JRTT01000026">
    <property type="protein sequence ID" value="KHD75544.1"/>
    <property type="molecule type" value="Genomic_DNA"/>
</dbReference>
<comment type="caution">
    <text evidence="1">The sequence shown here is derived from an EMBL/GenBank/DDBJ whole genome shotgun (WGS) entry which is preliminary data.</text>
</comment>
<name>A0A0A6UMJ0_ACTUT</name>
<organism evidence="1 2">
    <name type="scientific">Actinoplanes utahensis</name>
    <dbReference type="NCBI Taxonomy" id="1869"/>
    <lineage>
        <taxon>Bacteria</taxon>
        <taxon>Bacillati</taxon>
        <taxon>Actinomycetota</taxon>
        <taxon>Actinomycetes</taxon>
        <taxon>Micromonosporales</taxon>
        <taxon>Micromonosporaceae</taxon>
        <taxon>Actinoplanes</taxon>
    </lineage>
</organism>